<dbReference type="InterPro" id="IPR050549">
    <property type="entry name" value="MFS_Trehalose_Transporter"/>
</dbReference>
<dbReference type="PANTHER" id="PTHR48021:SF1">
    <property type="entry name" value="GH07001P-RELATED"/>
    <property type="match status" value="1"/>
</dbReference>
<keyword evidence="4 5" id="KW-0472">Membrane</keyword>
<dbReference type="Proteomes" id="UP000094336">
    <property type="component" value="Unassembled WGS sequence"/>
</dbReference>
<dbReference type="Pfam" id="PF00083">
    <property type="entry name" value="Sugar_tr"/>
    <property type="match status" value="1"/>
</dbReference>
<evidence type="ECO:0000313" key="6">
    <source>
        <dbReference type="EMBL" id="ODQ83243.1"/>
    </source>
</evidence>
<feature type="transmembrane region" description="Helical" evidence="5">
    <location>
        <begin position="124"/>
        <end position="144"/>
    </location>
</feature>
<feature type="transmembrane region" description="Helical" evidence="5">
    <location>
        <begin position="78"/>
        <end position="103"/>
    </location>
</feature>
<feature type="transmembrane region" description="Helical" evidence="5">
    <location>
        <begin position="245"/>
        <end position="267"/>
    </location>
</feature>
<dbReference type="EMBL" id="KV454426">
    <property type="protein sequence ID" value="ODQ83243.1"/>
    <property type="molecule type" value="Genomic_DNA"/>
</dbReference>
<feature type="transmembrane region" description="Helical" evidence="5">
    <location>
        <begin position="464"/>
        <end position="485"/>
    </location>
</feature>
<evidence type="ECO:0008006" key="8">
    <source>
        <dbReference type="Google" id="ProtNLM"/>
    </source>
</evidence>
<dbReference type="InterPro" id="IPR005828">
    <property type="entry name" value="MFS_sugar_transport-like"/>
</dbReference>
<sequence length="552" mass="61611">MKEDLRYSDGCEQGGSVSHLVPIVGLTVTPSGEKCPVLLELSLPSVKKQLKLDRPPREKSEYSLATLSLEAWWKLGIIHFYCLTLSLAVFTGYFTLGLQSNYLGHMENITDYKIEIGKLGDFQLFLSLLQLGHSFGSVFAILNLYFCHRWIILASLVLFLLLVGLEFLSSTYGTTLYCVCQMGQGFAAGLMNKTTTFYIHDISPVRFRKFCVCTTAASGTIGVILGKITSFALLEESDLFYNAEMFRVCLLYKCVTPVVLLLLLGIIPKSPFVVYRENGYHFGPQFDFSVRCLYPQYTLQERCQVVNEIIRETQVQVHLVTGNLYSPVITIDNLGILSLMTVLSSIIMCRIFCFRNADLFGSIGIDEEFGSLIFSVAVLIGNIGGIIISVLSKRSKDVTLGGILTLVVFIIVAGGIAKYDQHLDNPCLTKMYTYLLMGFLIAINSTFAIHAHGFFPSHNRNNRIVVSSWCSGVSWFVTFLMSVFFKIVSSFIGIYSVWIILICLVASLLLICCYGETIENSKSPEGGRLILEVSERIVSWVKRTATYSKRAI</sequence>
<evidence type="ECO:0000256" key="3">
    <source>
        <dbReference type="ARBA" id="ARBA00022989"/>
    </source>
</evidence>
<evidence type="ECO:0000256" key="2">
    <source>
        <dbReference type="ARBA" id="ARBA00022692"/>
    </source>
</evidence>
<dbReference type="RefSeq" id="XP_018988571.1">
    <property type="nucleotide sequence ID" value="XM_019132767.1"/>
</dbReference>
<dbReference type="GO" id="GO:0022857">
    <property type="term" value="F:transmembrane transporter activity"/>
    <property type="evidence" value="ECO:0007669"/>
    <property type="project" value="InterPro"/>
</dbReference>
<feature type="transmembrane region" description="Helical" evidence="5">
    <location>
        <begin position="210"/>
        <end position="233"/>
    </location>
</feature>
<dbReference type="InterPro" id="IPR036259">
    <property type="entry name" value="MFS_trans_sf"/>
</dbReference>
<proteinExistence type="predicted"/>
<keyword evidence="2 5" id="KW-0812">Transmembrane</keyword>
<feature type="transmembrane region" description="Helical" evidence="5">
    <location>
        <begin position="431"/>
        <end position="452"/>
    </location>
</feature>
<comment type="subcellular location">
    <subcellularLocation>
        <location evidence="1">Membrane</location>
    </subcellularLocation>
</comment>
<accession>A0A1E3R028</accession>
<dbReference type="Gene3D" id="1.20.1250.20">
    <property type="entry name" value="MFS general substrate transporter like domains"/>
    <property type="match status" value="1"/>
</dbReference>
<dbReference type="GeneID" id="30150620"/>
<protein>
    <recommendedName>
        <fullName evidence="8">Major facilitator superfamily (MFS) profile domain-containing protein</fullName>
    </recommendedName>
</protein>
<dbReference type="AlphaFoldDB" id="A0A1E3R028"/>
<feature type="transmembrane region" description="Helical" evidence="5">
    <location>
        <begin position="150"/>
        <end position="168"/>
    </location>
</feature>
<keyword evidence="3 5" id="KW-1133">Transmembrane helix</keyword>
<organism evidence="6 7">
    <name type="scientific">Babjeviella inositovora NRRL Y-12698</name>
    <dbReference type="NCBI Taxonomy" id="984486"/>
    <lineage>
        <taxon>Eukaryota</taxon>
        <taxon>Fungi</taxon>
        <taxon>Dikarya</taxon>
        <taxon>Ascomycota</taxon>
        <taxon>Saccharomycotina</taxon>
        <taxon>Pichiomycetes</taxon>
        <taxon>Serinales incertae sedis</taxon>
        <taxon>Babjeviella</taxon>
    </lineage>
</organism>
<dbReference type="GO" id="GO:0016020">
    <property type="term" value="C:membrane"/>
    <property type="evidence" value="ECO:0007669"/>
    <property type="project" value="UniProtKB-SubCell"/>
</dbReference>
<dbReference type="STRING" id="984486.A0A1E3R028"/>
<reference evidence="7" key="1">
    <citation type="submission" date="2016-05" db="EMBL/GenBank/DDBJ databases">
        <title>Comparative genomics of biotechnologically important yeasts.</title>
        <authorList>
            <consortium name="DOE Joint Genome Institute"/>
            <person name="Riley R."/>
            <person name="Haridas S."/>
            <person name="Wolfe K.H."/>
            <person name="Lopes M.R."/>
            <person name="Hittinger C.T."/>
            <person name="Goker M."/>
            <person name="Salamov A."/>
            <person name="Wisecaver J."/>
            <person name="Long T.M."/>
            <person name="Aerts A.L."/>
            <person name="Barry K."/>
            <person name="Choi C."/>
            <person name="Clum A."/>
            <person name="Coughlan A.Y."/>
            <person name="Deshpande S."/>
            <person name="Douglass A.P."/>
            <person name="Hanson S.J."/>
            <person name="Klenk H.-P."/>
            <person name="Labutti K."/>
            <person name="Lapidus A."/>
            <person name="Lindquist E."/>
            <person name="Lipzen A."/>
            <person name="Meier-Kolthoff J.P."/>
            <person name="Ohm R.A."/>
            <person name="Otillar R.P."/>
            <person name="Pangilinan J."/>
            <person name="Peng Y."/>
            <person name="Rokas A."/>
            <person name="Rosa C.A."/>
            <person name="Scheuner C."/>
            <person name="Sibirny A.A."/>
            <person name="Slot J.C."/>
            <person name="Stielow J.B."/>
            <person name="Sun H."/>
            <person name="Kurtzman C.P."/>
            <person name="Blackwell M."/>
            <person name="Grigoriev I.V."/>
            <person name="Jeffries T.W."/>
        </authorList>
    </citation>
    <scope>NUCLEOTIDE SEQUENCE [LARGE SCALE GENOMIC DNA]</scope>
    <source>
        <strain evidence="7">NRRL Y-12698</strain>
    </source>
</reference>
<dbReference type="PANTHER" id="PTHR48021">
    <property type="match status" value="1"/>
</dbReference>
<feature type="transmembrane region" description="Helical" evidence="5">
    <location>
        <begin position="491"/>
        <end position="514"/>
    </location>
</feature>
<feature type="transmembrane region" description="Helical" evidence="5">
    <location>
        <begin position="369"/>
        <end position="391"/>
    </location>
</feature>
<name>A0A1E3R028_9ASCO</name>
<feature type="transmembrane region" description="Helical" evidence="5">
    <location>
        <begin position="398"/>
        <end position="419"/>
    </location>
</feature>
<keyword evidence="7" id="KW-1185">Reference proteome</keyword>
<evidence type="ECO:0000256" key="5">
    <source>
        <dbReference type="SAM" id="Phobius"/>
    </source>
</evidence>
<gene>
    <name evidence="6" type="ORF">BABINDRAFT_82634</name>
</gene>
<dbReference type="SUPFAM" id="SSF103473">
    <property type="entry name" value="MFS general substrate transporter"/>
    <property type="match status" value="1"/>
</dbReference>
<feature type="transmembrane region" description="Helical" evidence="5">
    <location>
        <begin position="334"/>
        <end position="357"/>
    </location>
</feature>
<evidence type="ECO:0000256" key="1">
    <source>
        <dbReference type="ARBA" id="ARBA00004370"/>
    </source>
</evidence>
<evidence type="ECO:0000256" key="4">
    <source>
        <dbReference type="ARBA" id="ARBA00023136"/>
    </source>
</evidence>
<evidence type="ECO:0000313" key="7">
    <source>
        <dbReference type="Proteomes" id="UP000094336"/>
    </source>
</evidence>